<accession>A0A8H6T5S1</accession>
<feature type="compositionally biased region" description="Pro residues" evidence="1">
    <location>
        <begin position="129"/>
        <end position="143"/>
    </location>
</feature>
<dbReference type="EMBL" id="JACAZE010000007">
    <property type="protein sequence ID" value="KAF7310751.1"/>
    <property type="molecule type" value="Genomic_DNA"/>
</dbReference>
<feature type="compositionally biased region" description="Basic residues" evidence="1">
    <location>
        <begin position="108"/>
        <end position="120"/>
    </location>
</feature>
<protein>
    <submittedName>
        <fullName evidence="2">Uncharacterized protein</fullName>
    </submittedName>
</protein>
<sequence>MDSDNDQPPTKPPLFFASSDDEEDDIPMEAVGGPSDSERASSPLESRRDSSGIRQRVNGSTYDVRQRLRSSSQPAPTRLLLQRAFALPNTPGIGAEASNLIVAVDARPRRHSQAPPRHRAQSPSLVPRPSRPVPPPATCPPVPSRKAKRRYLMNAKPGLVSLQARAELPQLTCTVDSGPSTSTACPRERRPRLRTTQTADLRNSTHANCNANTSAGTHGTGERAGSAKIRGEYAAYMPLVLQNDLGVVSFRGLAIALVAAAEHDAASRGIGRVLVEVEVRIWASG</sequence>
<dbReference type="AlphaFoldDB" id="A0A8H6T5S1"/>
<feature type="region of interest" description="Disordered" evidence="1">
    <location>
        <begin position="108"/>
        <end position="146"/>
    </location>
</feature>
<dbReference type="Proteomes" id="UP000613580">
    <property type="component" value="Unassembled WGS sequence"/>
</dbReference>
<evidence type="ECO:0000256" key="1">
    <source>
        <dbReference type="SAM" id="MobiDB-lite"/>
    </source>
</evidence>
<name>A0A8H6T5S1_MYCCL</name>
<gene>
    <name evidence="2" type="ORF">HMN09_00618100</name>
</gene>
<evidence type="ECO:0000313" key="3">
    <source>
        <dbReference type="Proteomes" id="UP000613580"/>
    </source>
</evidence>
<feature type="region of interest" description="Disordered" evidence="1">
    <location>
        <begin position="1"/>
        <end position="75"/>
    </location>
</feature>
<reference evidence="2" key="1">
    <citation type="submission" date="2020-05" db="EMBL/GenBank/DDBJ databases">
        <title>Mycena genomes resolve the evolution of fungal bioluminescence.</title>
        <authorList>
            <person name="Tsai I.J."/>
        </authorList>
    </citation>
    <scope>NUCLEOTIDE SEQUENCE</scope>
    <source>
        <strain evidence="2">110903Hualien_Pintung</strain>
    </source>
</reference>
<feature type="compositionally biased region" description="Polar residues" evidence="1">
    <location>
        <begin position="57"/>
        <end position="75"/>
    </location>
</feature>
<organism evidence="2 3">
    <name type="scientific">Mycena chlorophos</name>
    <name type="common">Agaric fungus</name>
    <name type="synonym">Agaricus chlorophos</name>
    <dbReference type="NCBI Taxonomy" id="658473"/>
    <lineage>
        <taxon>Eukaryota</taxon>
        <taxon>Fungi</taxon>
        <taxon>Dikarya</taxon>
        <taxon>Basidiomycota</taxon>
        <taxon>Agaricomycotina</taxon>
        <taxon>Agaricomycetes</taxon>
        <taxon>Agaricomycetidae</taxon>
        <taxon>Agaricales</taxon>
        <taxon>Marasmiineae</taxon>
        <taxon>Mycenaceae</taxon>
        <taxon>Mycena</taxon>
    </lineage>
</organism>
<comment type="caution">
    <text evidence="2">The sequence shown here is derived from an EMBL/GenBank/DDBJ whole genome shotgun (WGS) entry which is preliminary data.</text>
</comment>
<keyword evidence="3" id="KW-1185">Reference proteome</keyword>
<proteinExistence type="predicted"/>
<evidence type="ECO:0000313" key="2">
    <source>
        <dbReference type="EMBL" id="KAF7310751.1"/>
    </source>
</evidence>